<dbReference type="PANTHER" id="PTHR21240:SF27">
    <property type="entry name" value="2-AMINO-3-CARBOXYMUCONATE-6-SEMIALDEHYDE DECARBOXYLASE"/>
    <property type="match status" value="1"/>
</dbReference>
<evidence type="ECO:0000313" key="13">
    <source>
        <dbReference type="Proteomes" id="UP000501868"/>
    </source>
</evidence>
<keyword evidence="7" id="KW-0210">Decarboxylase</keyword>
<organism evidence="12 13">
    <name type="scientific">Priestia megaterium</name>
    <name type="common">Bacillus megaterium</name>
    <dbReference type="NCBI Taxonomy" id="1404"/>
    <lineage>
        <taxon>Bacteria</taxon>
        <taxon>Bacillati</taxon>
        <taxon>Bacillota</taxon>
        <taxon>Bacilli</taxon>
        <taxon>Bacillales</taxon>
        <taxon>Bacillaceae</taxon>
        <taxon>Priestia</taxon>
    </lineage>
</organism>
<protein>
    <recommendedName>
        <fullName evidence="5">2-amino-3-carboxymuconate-6-semialdehyde decarboxylase</fullName>
        <ecNumber evidence="4">4.1.1.45</ecNumber>
    </recommendedName>
    <alternativeName>
        <fullName evidence="10">Picolinate carboxylase</fullName>
    </alternativeName>
</protein>
<evidence type="ECO:0000256" key="3">
    <source>
        <dbReference type="ARBA" id="ARBA00011245"/>
    </source>
</evidence>
<comment type="pathway">
    <text evidence="1">Secondary metabolite metabolism; quinolate metabolism.</text>
</comment>
<evidence type="ECO:0000256" key="6">
    <source>
        <dbReference type="ARBA" id="ARBA00022723"/>
    </source>
</evidence>
<dbReference type="InterPro" id="IPR006680">
    <property type="entry name" value="Amidohydro-rel"/>
</dbReference>
<dbReference type="GO" id="GO:0016787">
    <property type="term" value="F:hydrolase activity"/>
    <property type="evidence" value="ECO:0007669"/>
    <property type="project" value="UniProtKB-KW"/>
</dbReference>
<evidence type="ECO:0000256" key="7">
    <source>
        <dbReference type="ARBA" id="ARBA00022793"/>
    </source>
</evidence>
<accession>A0A6H1P5A3</accession>
<dbReference type="Proteomes" id="UP000501868">
    <property type="component" value="Chromosome"/>
</dbReference>
<keyword evidence="12" id="KW-0378">Hydrolase</keyword>
<evidence type="ECO:0000259" key="11">
    <source>
        <dbReference type="Pfam" id="PF04909"/>
    </source>
</evidence>
<gene>
    <name evidence="12" type="ORF">HFZ78_19690</name>
</gene>
<evidence type="ECO:0000256" key="4">
    <source>
        <dbReference type="ARBA" id="ARBA00012365"/>
    </source>
</evidence>
<dbReference type="GO" id="GO:0005829">
    <property type="term" value="C:cytosol"/>
    <property type="evidence" value="ECO:0007669"/>
    <property type="project" value="TreeGrafter"/>
</dbReference>
<dbReference type="GO" id="GO:0001760">
    <property type="term" value="F:aminocarboxymuconate-semialdehyde decarboxylase activity"/>
    <property type="evidence" value="ECO:0007669"/>
    <property type="project" value="UniProtKB-EC"/>
</dbReference>
<name>A0A6H1P5A3_PRIMG</name>
<evidence type="ECO:0000256" key="9">
    <source>
        <dbReference type="ARBA" id="ARBA00023239"/>
    </source>
</evidence>
<reference evidence="12 13" key="1">
    <citation type="submission" date="2020-04" db="EMBL/GenBank/DDBJ databases">
        <title>Genome-Wide Identification of 5-Methylcytosine Sites in Bacterial Genomes By High-Throughput Sequencing of MspJI Restriction Fragments.</title>
        <authorList>
            <person name="Wu V."/>
        </authorList>
    </citation>
    <scope>NUCLEOTIDE SEQUENCE [LARGE SCALE GENOMIC DNA]</scope>
    <source>
        <strain evidence="12 13">S2</strain>
    </source>
</reference>
<feature type="domain" description="Amidohydrolase-related" evidence="11">
    <location>
        <begin position="1"/>
        <end position="162"/>
    </location>
</feature>
<evidence type="ECO:0000313" key="12">
    <source>
        <dbReference type="EMBL" id="QIZ08645.1"/>
    </source>
</evidence>
<evidence type="ECO:0000256" key="1">
    <source>
        <dbReference type="ARBA" id="ARBA00005079"/>
    </source>
</evidence>
<dbReference type="InterPro" id="IPR032466">
    <property type="entry name" value="Metal_Hydrolase"/>
</dbReference>
<evidence type="ECO:0000256" key="2">
    <source>
        <dbReference type="ARBA" id="ARBA00005871"/>
    </source>
</evidence>
<comment type="subunit">
    <text evidence="3">Monomer.</text>
</comment>
<evidence type="ECO:0000256" key="10">
    <source>
        <dbReference type="ARBA" id="ARBA00031120"/>
    </source>
</evidence>
<dbReference type="InterPro" id="IPR032465">
    <property type="entry name" value="ACMSD"/>
</dbReference>
<proteinExistence type="inferred from homology"/>
<reference evidence="12 13" key="2">
    <citation type="submission" date="2020-04" db="EMBL/GenBank/DDBJ databases">
        <authorList>
            <person name="Fomenkov A."/>
            <person name="Anton B.P."/>
            <person name="Roberts R.J."/>
        </authorList>
    </citation>
    <scope>NUCLEOTIDE SEQUENCE [LARGE SCALE GENOMIC DNA]</scope>
    <source>
        <strain evidence="12 13">S2</strain>
    </source>
</reference>
<sequence length="182" mass="20951">MDVPILVHPWATVGEERMPKHNFMYSIGMPSETALAAGSLIFRGIFDKYPDLKICFAHGGGTLPYLLPRIDQAWEVWPHIRTTEQPPSYYAKKFYYDKLVYDPRNLQLMLEKLGADHIIMGTDYPFLLREAPPGNVVEMLENVLDEEKKIMLGENAIEFLGLNKATVLLNKWYRFTTKDISV</sequence>
<dbReference type="GO" id="GO:0046872">
    <property type="term" value="F:metal ion binding"/>
    <property type="evidence" value="ECO:0007669"/>
    <property type="project" value="UniProtKB-KW"/>
</dbReference>
<keyword evidence="8" id="KW-0862">Zinc</keyword>
<dbReference type="GO" id="GO:0019748">
    <property type="term" value="P:secondary metabolic process"/>
    <property type="evidence" value="ECO:0007669"/>
    <property type="project" value="TreeGrafter"/>
</dbReference>
<dbReference type="EMBL" id="CP051128">
    <property type="protein sequence ID" value="QIZ08645.1"/>
    <property type="molecule type" value="Genomic_DNA"/>
</dbReference>
<dbReference type="PANTHER" id="PTHR21240">
    <property type="entry name" value="2-AMINO-3-CARBOXYLMUCONATE-6-SEMIALDEHYDE DECARBOXYLASE"/>
    <property type="match status" value="1"/>
</dbReference>
<dbReference type="SUPFAM" id="SSF51556">
    <property type="entry name" value="Metallo-dependent hydrolases"/>
    <property type="match status" value="1"/>
</dbReference>
<evidence type="ECO:0000256" key="8">
    <source>
        <dbReference type="ARBA" id="ARBA00022833"/>
    </source>
</evidence>
<evidence type="ECO:0000256" key="5">
    <source>
        <dbReference type="ARBA" id="ARBA00021214"/>
    </source>
</evidence>
<dbReference type="Pfam" id="PF04909">
    <property type="entry name" value="Amidohydro_2"/>
    <property type="match status" value="1"/>
</dbReference>
<dbReference type="EC" id="4.1.1.45" evidence="4"/>
<keyword evidence="6" id="KW-0479">Metal-binding</keyword>
<comment type="similarity">
    <text evidence="2">Belongs to the metallo-dependent hydrolases superfamily. ACMSD family.</text>
</comment>
<keyword evidence="9" id="KW-0456">Lyase</keyword>
<dbReference type="Gene3D" id="3.20.20.140">
    <property type="entry name" value="Metal-dependent hydrolases"/>
    <property type="match status" value="1"/>
</dbReference>
<dbReference type="AlphaFoldDB" id="A0A6H1P5A3"/>